<dbReference type="SUPFAM" id="SSF48371">
    <property type="entry name" value="ARM repeat"/>
    <property type="match status" value="1"/>
</dbReference>
<evidence type="ECO:0000259" key="15">
    <source>
        <dbReference type="PROSITE" id="PS50893"/>
    </source>
</evidence>
<accession>J7S4K3</accession>
<dbReference type="InterPro" id="IPR047038">
    <property type="entry name" value="eEF3_chromodomain-like_sf"/>
</dbReference>
<evidence type="ECO:0000256" key="14">
    <source>
        <dbReference type="SAM" id="MobiDB-lite"/>
    </source>
</evidence>
<keyword evidence="10" id="KW-0694">RNA-binding</keyword>
<dbReference type="GeneID" id="13926974"/>
<dbReference type="FunFam" id="2.40.50.990:FF:000001">
    <property type="entry name" value="Elongation factor 3"/>
    <property type="match status" value="1"/>
</dbReference>
<dbReference type="PROSITE" id="PS00211">
    <property type="entry name" value="ABC_TRANSPORTER_1"/>
    <property type="match status" value="2"/>
</dbReference>
<dbReference type="Gene3D" id="2.40.50.990">
    <property type="match status" value="1"/>
</dbReference>
<gene>
    <name evidence="16" type="primary">NDAI0G05180</name>
    <name evidence="16" type="ordered locus">NDAI_0G05180</name>
</gene>
<dbReference type="FunFam" id="3.40.50.300:FF:000193">
    <property type="entry name" value="Probable Elongation factor 3"/>
    <property type="match status" value="1"/>
</dbReference>
<evidence type="ECO:0000256" key="6">
    <source>
        <dbReference type="ARBA" id="ARBA00022741"/>
    </source>
</evidence>
<feature type="compositionally biased region" description="Basic residues" evidence="14">
    <location>
        <begin position="1007"/>
        <end position="1031"/>
    </location>
</feature>
<evidence type="ECO:0000256" key="2">
    <source>
        <dbReference type="ARBA" id="ARBA00004815"/>
    </source>
</evidence>
<dbReference type="PANTHER" id="PTHR19211">
    <property type="entry name" value="ATP-BINDING TRANSPORT PROTEIN-RELATED"/>
    <property type="match status" value="1"/>
</dbReference>
<dbReference type="InterPro" id="IPR017871">
    <property type="entry name" value="ABC_transporter-like_CS"/>
</dbReference>
<dbReference type="GO" id="GO:0002184">
    <property type="term" value="P:cytoplasmic translational termination"/>
    <property type="evidence" value="ECO:0007669"/>
    <property type="project" value="EnsemblFungi"/>
</dbReference>
<name>J7S4K3_NAUDC</name>
<dbReference type="SMART" id="SM00382">
    <property type="entry name" value="AAA"/>
    <property type="match status" value="2"/>
</dbReference>
<dbReference type="InterPro" id="IPR003439">
    <property type="entry name" value="ABC_transporter-like_ATP-bd"/>
</dbReference>
<dbReference type="FunFam" id="1.25.10.10:FF:000076">
    <property type="entry name" value="Elongation factor 3"/>
    <property type="match status" value="1"/>
</dbReference>
<dbReference type="GO" id="GO:0003746">
    <property type="term" value="F:translation elongation factor activity"/>
    <property type="evidence" value="ECO:0007669"/>
    <property type="project" value="UniProtKB-KW"/>
</dbReference>
<dbReference type="GO" id="GO:0043022">
    <property type="term" value="F:ribosome binding"/>
    <property type="evidence" value="ECO:0007669"/>
    <property type="project" value="EnsemblFungi"/>
</dbReference>
<comment type="catalytic activity">
    <reaction evidence="12">
        <text>ATP + H2O = ADP + phosphate + H(+)</text>
        <dbReference type="Rhea" id="RHEA:13065"/>
        <dbReference type="ChEBI" id="CHEBI:15377"/>
        <dbReference type="ChEBI" id="CHEBI:15378"/>
        <dbReference type="ChEBI" id="CHEBI:30616"/>
        <dbReference type="ChEBI" id="CHEBI:43474"/>
        <dbReference type="ChEBI" id="CHEBI:456216"/>
    </reaction>
</comment>
<proteinExistence type="inferred from homology"/>
<dbReference type="HOGENOM" id="CLU_002848_0_0_1"/>
<dbReference type="Pfam" id="PF00005">
    <property type="entry name" value="ABC_tran"/>
    <property type="match status" value="3"/>
</dbReference>
<comment type="pathway">
    <text evidence="2">Protein biosynthesis; polypeptide chain elongation.</text>
</comment>
<dbReference type="CDD" id="cd18626">
    <property type="entry name" value="CD_eEF3"/>
    <property type="match status" value="1"/>
</dbReference>
<dbReference type="InterPro" id="IPR047036">
    <property type="entry name" value="EF3_4HB_sf"/>
</dbReference>
<dbReference type="EMBL" id="HE580273">
    <property type="protein sequence ID" value="CCK73501.1"/>
    <property type="molecule type" value="Genomic_DNA"/>
</dbReference>
<dbReference type="Pfam" id="PF24984">
    <property type="entry name" value="HEAT_EF3_GNC1"/>
    <property type="match status" value="1"/>
</dbReference>
<dbReference type="SUPFAM" id="SSF52540">
    <property type="entry name" value="P-loop containing nucleoside triphosphate hydrolases"/>
    <property type="match status" value="2"/>
</dbReference>
<dbReference type="InterPro" id="IPR016024">
    <property type="entry name" value="ARM-type_fold"/>
</dbReference>
<comment type="subcellular location">
    <subcellularLocation>
        <location evidence="1">Cytoplasm</location>
    </subcellularLocation>
</comment>
<feature type="domain" description="ABC transporter" evidence="15">
    <location>
        <begin position="667"/>
        <end position="993"/>
    </location>
</feature>
<dbReference type="AlphaFoldDB" id="J7S4K3"/>
<dbReference type="Pfam" id="PF24987">
    <property type="entry name" value="HEAT_EF3_N"/>
    <property type="match status" value="1"/>
</dbReference>
<dbReference type="GO" id="GO:0005524">
    <property type="term" value="F:ATP binding"/>
    <property type="evidence" value="ECO:0007669"/>
    <property type="project" value="UniProtKB-KW"/>
</dbReference>
<dbReference type="eggNOG" id="KOG0062">
    <property type="taxonomic scope" value="Eukaryota"/>
</dbReference>
<keyword evidence="11" id="KW-0648">Protein biosynthesis</keyword>
<dbReference type="UniPathway" id="UPA00345"/>
<evidence type="ECO:0000256" key="3">
    <source>
        <dbReference type="ARBA" id="ARBA00011054"/>
    </source>
</evidence>
<dbReference type="GO" id="GO:0002182">
    <property type="term" value="P:cytoplasmic translational elongation"/>
    <property type="evidence" value="ECO:0007669"/>
    <property type="project" value="EnsemblFungi"/>
</dbReference>
<dbReference type="Gene3D" id="1.25.10.10">
    <property type="entry name" value="Leucine-rich Repeat Variant"/>
    <property type="match status" value="1"/>
</dbReference>
<dbReference type="OMA" id="VLSEAMW"/>
<evidence type="ECO:0000256" key="4">
    <source>
        <dbReference type="ARBA" id="ARBA00022490"/>
    </source>
</evidence>
<dbReference type="eggNOG" id="KOG1242">
    <property type="taxonomic scope" value="Eukaryota"/>
</dbReference>
<evidence type="ECO:0000256" key="8">
    <source>
        <dbReference type="ARBA" id="ARBA00022801"/>
    </source>
</evidence>
<dbReference type="InterPro" id="IPR027417">
    <property type="entry name" value="P-loop_NTPase"/>
</dbReference>
<evidence type="ECO:0000313" key="16">
    <source>
        <dbReference type="EMBL" id="CCK73501.1"/>
    </source>
</evidence>
<protein>
    <recommendedName>
        <fullName evidence="15">ABC transporter domain-containing protein</fullName>
    </recommendedName>
</protein>
<keyword evidence="9" id="KW-0067">ATP-binding</keyword>
<dbReference type="PANTHER" id="PTHR19211:SF5">
    <property type="entry name" value="ELONGATION FACTOR 3A-RELATED"/>
    <property type="match status" value="1"/>
</dbReference>
<dbReference type="RefSeq" id="XP_003980177.1">
    <property type="nucleotide sequence ID" value="XM_003980128.1"/>
</dbReference>
<reference evidence="16 17" key="1">
    <citation type="journal article" date="2011" name="Proc. Natl. Acad. Sci. U.S.A.">
        <title>Evolutionary erosion of yeast sex chromosomes by mating-type switching accidents.</title>
        <authorList>
            <person name="Gordon J.L."/>
            <person name="Armisen D."/>
            <person name="Proux-Wera E."/>
            <person name="Oheigeartaigh S.S."/>
            <person name="Byrne K.P."/>
            <person name="Wolfe K.H."/>
        </authorList>
    </citation>
    <scope>NUCLEOTIDE SEQUENCE [LARGE SCALE GENOMIC DNA]</scope>
    <source>
        <strain evidence="17">ATCC 10597 / BCRC 20456 / CBS 421 / NBRC 0211 / NRRL Y-12639</strain>
    </source>
</reference>
<evidence type="ECO:0000256" key="12">
    <source>
        <dbReference type="ARBA" id="ARBA00049360"/>
    </source>
</evidence>
<dbReference type="InterPro" id="IPR015688">
    <property type="entry name" value="eEF3_ABC2_chromodomain-like"/>
</dbReference>
<dbReference type="FunFam" id="1.20.1390.20:FF:000001">
    <property type="entry name" value="Elongation factor 3"/>
    <property type="match status" value="1"/>
</dbReference>
<sequence>MSDSQQSIKVLEELLQKLTIATAENREEVAIEVSSFLNGNIIEHDIPEKFFAELAQGLTSKKTAANCLQAIAQISNEANLSPSVEPYIVAMVPEICSQAGSKDKEVQTLASETLITIVKAINPVAIKALLPHLVKSMEETNKWQEKVAILAAVSALVDAAKEQVALRMPELIPVLSEAMWDTKKEVKAAATATITKATETVDNKDIERFIPQLISCIANPTEAAETVHLLGATTFVAEVTPATLSIMVPLLVRGLNERETSIKRKSAVIIDNMCKLVEDPQVVAPFLGKLLPGLKANFATIADPEAREVTLRGLKTLRRVGNVGEDDVLPEVSHAGDVSTTFGVISKLLEGETVAPRFKSVVEYIAAMGADLIDERVIDQQAWFTHILPYMTIFLHERKAKDILDDFRKLAVDNIPVGPNFDDEEDEGEDLCNCEFSLAYGAKILLNKTQLRLKRGRRYGVCGPNGAGKSTLMRAIANGQVDGFPSQEECRTVYVEHDIDGTHSDTSVLDFVFEGKVGTKEVITAKLLEFGFTDEMINMPISALSGGWKMKLALARAVLRNADILLLDEPTNHLDTVNVAWLVNYLNTCGITSITISHDSGFLDSVCEYIINYEGLKLRKYKGNFTEFVKKCPAAKAYQELSATDLEFQFPEPGYLEGVKTKQKAIVKVSNMTFQYPGTTKPQITDVSFQCSLSSRIAVIGPNGAGKSTLINVLTGELLPTTGEVYTHENCRIAYIKQHAFAHIESHLDKTPSEYIQWRFQTGEDRETMDRANRQINENDAEAMNKIFKIEGTPRRIQAISARRKFKNTYEYECSFFLGENIGMKSERWVPMMSVDNAWIPRGELIESHAKMVAEVDMKEALASGQFRPLTRKEIEEHCAMLGLDAELVSHSRIRGLSGGQKVKLVLAAGTWQRPHLIVLDEPTNYLDRDSLGALSKALKAFEGGVIIITHSAEFTKNLTEEVWAVKDGKMTPSGHNWVSGQGAGPRIEKKEDEEDKFDAMGNKIAGGKKKKKLSSAELRKKKKERMKKKKELGDAYVSSDEDF</sequence>
<feature type="repeat" description="HEAT" evidence="13">
    <location>
        <begin position="171"/>
        <end position="209"/>
    </location>
</feature>
<keyword evidence="7" id="KW-0251">Elongation factor</keyword>
<dbReference type="GO" id="GO:0016887">
    <property type="term" value="F:ATP hydrolysis activity"/>
    <property type="evidence" value="ECO:0007669"/>
    <property type="project" value="EnsemblFungi"/>
</dbReference>
<dbReference type="InterPro" id="IPR040533">
    <property type="entry name" value="EF3_4HB"/>
</dbReference>
<dbReference type="Gene3D" id="1.20.1390.20">
    <property type="match status" value="1"/>
</dbReference>
<dbReference type="OrthoDB" id="2110130at2759"/>
<dbReference type="Gene3D" id="3.40.50.300">
    <property type="entry name" value="P-loop containing nucleotide triphosphate hydrolases"/>
    <property type="match status" value="2"/>
</dbReference>
<dbReference type="PROSITE" id="PS50893">
    <property type="entry name" value="ABC_TRANSPORTER_2"/>
    <property type="match status" value="2"/>
</dbReference>
<feature type="region of interest" description="Disordered" evidence="14">
    <location>
        <begin position="974"/>
        <end position="1044"/>
    </location>
</feature>
<dbReference type="InterPro" id="IPR003593">
    <property type="entry name" value="AAA+_ATPase"/>
</dbReference>
<evidence type="ECO:0000256" key="7">
    <source>
        <dbReference type="ARBA" id="ARBA00022768"/>
    </source>
</evidence>
<evidence type="ECO:0000313" key="17">
    <source>
        <dbReference type="Proteomes" id="UP000000689"/>
    </source>
</evidence>
<evidence type="ECO:0000256" key="5">
    <source>
        <dbReference type="ARBA" id="ARBA00022737"/>
    </source>
</evidence>
<evidence type="ECO:0000256" key="9">
    <source>
        <dbReference type="ARBA" id="ARBA00022840"/>
    </source>
</evidence>
<dbReference type="GO" id="GO:0010494">
    <property type="term" value="C:cytoplasmic stress granule"/>
    <property type="evidence" value="ECO:0007669"/>
    <property type="project" value="EnsemblFungi"/>
</dbReference>
<dbReference type="GO" id="GO:0022626">
    <property type="term" value="C:cytosolic ribosome"/>
    <property type="evidence" value="ECO:0007669"/>
    <property type="project" value="EnsemblFungi"/>
</dbReference>
<evidence type="ECO:0000256" key="10">
    <source>
        <dbReference type="ARBA" id="ARBA00022884"/>
    </source>
</evidence>
<evidence type="ECO:0000256" key="1">
    <source>
        <dbReference type="ARBA" id="ARBA00004496"/>
    </source>
</evidence>
<organism evidence="16 17">
    <name type="scientific">Naumovozyma dairenensis (strain ATCC 10597 / BCRC 20456 / CBS 421 / NBRC 0211 / NRRL Y-12639)</name>
    <name type="common">Saccharomyces dairenensis</name>
    <dbReference type="NCBI Taxonomy" id="1071378"/>
    <lineage>
        <taxon>Eukaryota</taxon>
        <taxon>Fungi</taxon>
        <taxon>Dikarya</taxon>
        <taxon>Ascomycota</taxon>
        <taxon>Saccharomycotina</taxon>
        <taxon>Saccharomycetes</taxon>
        <taxon>Saccharomycetales</taxon>
        <taxon>Saccharomycetaceae</taxon>
        <taxon>Naumovozyma</taxon>
    </lineage>
</organism>
<dbReference type="InterPro" id="IPR011989">
    <property type="entry name" value="ARM-like"/>
</dbReference>
<keyword evidence="5" id="KW-0677">Repeat</keyword>
<dbReference type="InterPro" id="IPR021133">
    <property type="entry name" value="HEAT_type_2"/>
</dbReference>
<evidence type="ECO:0000256" key="11">
    <source>
        <dbReference type="ARBA" id="ARBA00022917"/>
    </source>
</evidence>
<dbReference type="PROSITE" id="PS50077">
    <property type="entry name" value="HEAT_REPEAT"/>
    <property type="match status" value="1"/>
</dbReference>
<dbReference type="Proteomes" id="UP000000689">
    <property type="component" value="Chromosome 7"/>
</dbReference>
<keyword evidence="4" id="KW-0963">Cytoplasm</keyword>
<dbReference type="Pfam" id="PF17947">
    <property type="entry name" value="4HB"/>
    <property type="match status" value="1"/>
</dbReference>
<dbReference type="STRING" id="1071378.J7S4K3"/>
<dbReference type="CDD" id="cd03221">
    <property type="entry name" value="ABCF_EF-3"/>
    <property type="match status" value="1"/>
</dbReference>
<comment type="similarity">
    <text evidence="3">Belongs to the ABC transporter superfamily. ABCF family. EF3 subfamily.</text>
</comment>
<dbReference type="KEGG" id="ndi:NDAI_0G05180"/>
<dbReference type="InterPro" id="IPR050611">
    <property type="entry name" value="ABCF"/>
</dbReference>
<keyword evidence="17" id="KW-1185">Reference proteome</keyword>
<dbReference type="GO" id="GO:0003723">
    <property type="term" value="F:RNA binding"/>
    <property type="evidence" value="ECO:0007669"/>
    <property type="project" value="UniProtKB-KW"/>
</dbReference>
<keyword evidence="6" id="KW-0547">Nucleotide-binding</keyword>
<feature type="domain" description="ABC transporter" evidence="15">
    <location>
        <begin position="426"/>
        <end position="641"/>
    </location>
</feature>
<keyword evidence="8" id="KW-0378">Hydrolase</keyword>
<evidence type="ECO:0000256" key="13">
    <source>
        <dbReference type="PROSITE-ProRule" id="PRU00103"/>
    </source>
</evidence>